<dbReference type="AlphaFoldDB" id="A0A839HDY8"/>
<dbReference type="GO" id="GO:0004668">
    <property type="term" value="F:protein-arginine deiminase activity"/>
    <property type="evidence" value="ECO:0007669"/>
    <property type="project" value="InterPro"/>
</dbReference>
<organism evidence="2 3">
    <name type="scientific">Thiospirillum jenense</name>
    <dbReference type="NCBI Taxonomy" id="1653858"/>
    <lineage>
        <taxon>Bacteria</taxon>
        <taxon>Pseudomonadati</taxon>
        <taxon>Pseudomonadota</taxon>
        <taxon>Gammaproteobacteria</taxon>
        <taxon>Chromatiales</taxon>
        <taxon>Chromatiaceae</taxon>
        <taxon>Thiospirillum</taxon>
    </lineage>
</organism>
<sequence>MIRFPAEWEPQHTLLITWPHAATDWADQIVEVTALYVALTAAVSRYQSVLIVCRDDNHRRAIAHRLIDHQLGQAPIQLARAPYNDTWIRDYGPLTVLTTDGRVELRDFRFNGWGGKFAATLDDRLTNRLYQHGVFGGGALETSQLILEGGAIDTDGQGSVLLVRRTIIDPARNLNWSQTDIETELTRTLGVTRFHWLEHGWLSGDDTDGHIDTLARFTDSSTICHAWSDTPGDADAATLQQMTAELATLRQANGAPYRLIPLPQPAPIMTKDGRRLPATYVNFIILNGAVIVPIYNDPADEIACERLRSAFPGRMIQPLNARALIRQGGSLHCISMHTPAALPVRAIDLAAAVC</sequence>
<name>A0A839HDY8_9GAMM</name>
<evidence type="ECO:0000313" key="3">
    <source>
        <dbReference type="Proteomes" id="UP000548632"/>
    </source>
</evidence>
<dbReference type="GO" id="GO:0047632">
    <property type="term" value="F:agmatine deiminase activity"/>
    <property type="evidence" value="ECO:0007669"/>
    <property type="project" value="TreeGrafter"/>
</dbReference>
<dbReference type="Proteomes" id="UP000548632">
    <property type="component" value="Unassembled WGS sequence"/>
</dbReference>
<dbReference type="Pfam" id="PF04371">
    <property type="entry name" value="PAD_porph"/>
    <property type="match status" value="1"/>
</dbReference>
<dbReference type="RefSeq" id="WP_182584333.1">
    <property type="nucleotide sequence ID" value="NZ_JABVCQ010000024.1"/>
</dbReference>
<gene>
    <name evidence="2" type="ORF">HUK38_10750</name>
</gene>
<accession>A0A839HDY8</accession>
<dbReference type="SUPFAM" id="SSF55909">
    <property type="entry name" value="Pentein"/>
    <property type="match status" value="1"/>
</dbReference>
<proteinExistence type="predicted"/>
<dbReference type="InterPro" id="IPR007466">
    <property type="entry name" value="Peptidyl-Arg-deiminase_porph"/>
</dbReference>
<protein>
    <submittedName>
        <fullName evidence="2">Agmatine deiminase family protein</fullName>
    </submittedName>
</protein>
<keyword evidence="1" id="KW-0378">Hydrolase</keyword>
<dbReference type="Gene3D" id="3.75.10.10">
    <property type="entry name" value="L-arginine/glycine Amidinotransferase, Chain A"/>
    <property type="match status" value="1"/>
</dbReference>
<dbReference type="EMBL" id="JABVCQ010000024">
    <property type="protein sequence ID" value="MBB1126704.1"/>
    <property type="molecule type" value="Genomic_DNA"/>
</dbReference>
<keyword evidence="3" id="KW-1185">Reference proteome</keyword>
<comment type="caution">
    <text evidence="2">The sequence shown here is derived from an EMBL/GenBank/DDBJ whole genome shotgun (WGS) entry which is preliminary data.</text>
</comment>
<evidence type="ECO:0000313" key="2">
    <source>
        <dbReference type="EMBL" id="MBB1126704.1"/>
    </source>
</evidence>
<evidence type="ECO:0000256" key="1">
    <source>
        <dbReference type="ARBA" id="ARBA00022801"/>
    </source>
</evidence>
<dbReference type="GO" id="GO:0009446">
    <property type="term" value="P:putrescine biosynthetic process"/>
    <property type="evidence" value="ECO:0007669"/>
    <property type="project" value="InterPro"/>
</dbReference>
<dbReference type="PANTHER" id="PTHR31377">
    <property type="entry name" value="AGMATINE DEIMINASE-RELATED"/>
    <property type="match status" value="1"/>
</dbReference>
<dbReference type="PANTHER" id="PTHR31377:SF0">
    <property type="entry name" value="AGMATINE DEIMINASE-RELATED"/>
    <property type="match status" value="1"/>
</dbReference>
<reference evidence="2 3" key="1">
    <citation type="journal article" date="2020" name="Arch. Microbiol.">
        <title>The genome sequence of the giant phototrophic gammaproteobacterium Thiospirillum jenense gives insight into its physiological properties and phylogenetic relationships.</title>
        <authorList>
            <person name="Imhoff J.F."/>
            <person name="Meyer T.E."/>
            <person name="Kyndt J.A."/>
        </authorList>
    </citation>
    <scope>NUCLEOTIDE SEQUENCE [LARGE SCALE GENOMIC DNA]</scope>
    <source>
        <strain evidence="2 3">DSM 216</strain>
    </source>
</reference>